<keyword evidence="2" id="KW-0812">Transmembrane</keyword>
<gene>
    <name evidence="3" type="ORF">GQX73_g8566</name>
</gene>
<keyword evidence="4" id="KW-1185">Reference proteome</keyword>
<organism evidence="3 4">
    <name type="scientific">Xylaria multiplex</name>
    <dbReference type="NCBI Taxonomy" id="323545"/>
    <lineage>
        <taxon>Eukaryota</taxon>
        <taxon>Fungi</taxon>
        <taxon>Dikarya</taxon>
        <taxon>Ascomycota</taxon>
        <taxon>Pezizomycotina</taxon>
        <taxon>Sordariomycetes</taxon>
        <taxon>Xylariomycetidae</taxon>
        <taxon>Xylariales</taxon>
        <taxon>Xylariaceae</taxon>
        <taxon>Xylaria</taxon>
    </lineage>
</organism>
<sequence length="553" mass="63242">MVPWSWEVDFGRRKPARTYLLENEAYFRYKYELSGRRDSFIRTVMKDSRGSQRFFCRGDRIESFCGNLSIEALLNVSTGLATQPIALLDDRKADLVDMIKETGICRAQKGPLSPKQLYIELNKPRYSTADTVISNIGTTIDASVPEIEPDAERRLIYITDLNCYTVLALLDTASRRQAYFLRDFICNHLAFAPSIGVTIPFTSFKSFAFVFHFPYYAWRTGPVYFKDDRCMSDGRPLRRGQHLGFLDETPWGVRVTKSEDFIYEAQISCLVAGLDDSSYIGYFFALQDYQVSRDVYLSPDVLGRGERLRRFHDWTGSTVRLVMDLINVLSKTLHACDRFQSRDCEYFQDDNAFQKDTPPPSLCLAAIAKHVEEMKDQLQTLQHLEKVCNNISRELEAYLALEDRNITMIQVRTNESVKAIALLAFLISPPTVTSALYSMQDRVLPWEADTLSWGLTLGSVYSFLGLVLWLLLKRSDKKTDQALQGEVYTPQSSIKANARRISRNKRSWMESIGLYPRLNANNSMPFEIDDELVDVEGTELSNLGPQSQPIDLL</sequence>
<feature type="coiled-coil region" evidence="1">
    <location>
        <begin position="364"/>
        <end position="401"/>
    </location>
</feature>
<accession>A0A7C8IM93</accession>
<keyword evidence="2" id="KW-0472">Membrane</keyword>
<evidence type="ECO:0000256" key="2">
    <source>
        <dbReference type="SAM" id="Phobius"/>
    </source>
</evidence>
<evidence type="ECO:0000256" key="1">
    <source>
        <dbReference type="SAM" id="Coils"/>
    </source>
</evidence>
<proteinExistence type="predicted"/>
<evidence type="ECO:0000313" key="3">
    <source>
        <dbReference type="EMBL" id="KAF2964998.1"/>
    </source>
</evidence>
<keyword evidence="2" id="KW-1133">Transmembrane helix</keyword>
<reference evidence="3 4" key="1">
    <citation type="submission" date="2019-12" db="EMBL/GenBank/DDBJ databases">
        <title>Draft genome sequence of the ascomycete Xylaria multiplex DSM 110363.</title>
        <authorList>
            <person name="Buettner E."/>
            <person name="Kellner H."/>
        </authorList>
    </citation>
    <scope>NUCLEOTIDE SEQUENCE [LARGE SCALE GENOMIC DNA]</scope>
    <source>
        <strain evidence="3 4">DSM 110363</strain>
    </source>
</reference>
<feature type="transmembrane region" description="Helical" evidence="2">
    <location>
        <begin position="419"/>
        <end position="439"/>
    </location>
</feature>
<dbReference type="AlphaFoldDB" id="A0A7C8IM93"/>
<protein>
    <submittedName>
        <fullName evidence="3">Uncharacterized protein</fullName>
    </submittedName>
</protein>
<name>A0A7C8IM93_9PEZI</name>
<dbReference type="OrthoDB" id="10071171at2759"/>
<dbReference type="Proteomes" id="UP000481858">
    <property type="component" value="Unassembled WGS sequence"/>
</dbReference>
<keyword evidence="1" id="KW-0175">Coiled coil</keyword>
<evidence type="ECO:0000313" key="4">
    <source>
        <dbReference type="Proteomes" id="UP000481858"/>
    </source>
</evidence>
<dbReference type="EMBL" id="WUBL01000129">
    <property type="protein sequence ID" value="KAF2964998.1"/>
    <property type="molecule type" value="Genomic_DNA"/>
</dbReference>
<comment type="caution">
    <text evidence="3">The sequence shown here is derived from an EMBL/GenBank/DDBJ whole genome shotgun (WGS) entry which is preliminary data.</text>
</comment>
<feature type="transmembrane region" description="Helical" evidence="2">
    <location>
        <begin position="451"/>
        <end position="472"/>
    </location>
</feature>
<dbReference type="InParanoid" id="A0A7C8IM93"/>